<proteinExistence type="predicted"/>
<gene>
    <name evidence="1" type="ORF">AVDCRST_MAG96-2331</name>
</gene>
<evidence type="ECO:0000313" key="1">
    <source>
        <dbReference type="EMBL" id="CAA9508315.1"/>
    </source>
</evidence>
<dbReference type="AlphaFoldDB" id="A0A6J4SYD9"/>
<accession>A0A6J4SYD9</accession>
<organism evidence="1">
    <name type="scientific">uncultured Segetibacter sp</name>
    <dbReference type="NCBI Taxonomy" id="481133"/>
    <lineage>
        <taxon>Bacteria</taxon>
        <taxon>Pseudomonadati</taxon>
        <taxon>Bacteroidota</taxon>
        <taxon>Chitinophagia</taxon>
        <taxon>Chitinophagales</taxon>
        <taxon>Chitinophagaceae</taxon>
        <taxon>Segetibacter</taxon>
        <taxon>environmental samples</taxon>
    </lineage>
</organism>
<dbReference type="EMBL" id="CADCVN010000900">
    <property type="protein sequence ID" value="CAA9508315.1"/>
    <property type="molecule type" value="Genomic_DNA"/>
</dbReference>
<reference evidence="1" key="1">
    <citation type="submission" date="2020-02" db="EMBL/GenBank/DDBJ databases">
        <authorList>
            <person name="Meier V. D."/>
        </authorList>
    </citation>
    <scope>NUCLEOTIDE SEQUENCE</scope>
    <source>
        <strain evidence="1">AVDCRST_MAG96</strain>
    </source>
</reference>
<name>A0A6J4SYD9_9BACT</name>
<protein>
    <submittedName>
        <fullName evidence="1">Uncharacterized protein</fullName>
    </submittedName>
</protein>
<sequence length="35" mass="3977">MRDDTHIMHAELQIGESTIMFADSNEEFKPQNAGL</sequence>
<dbReference type="Gene3D" id="3.30.720.120">
    <property type="match status" value="1"/>
</dbReference>
<feature type="non-terminal residue" evidence="1">
    <location>
        <position position="35"/>
    </location>
</feature>